<keyword evidence="2 5" id="KW-0808">Transferase</keyword>
<dbReference type="GO" id="GO:0032259">
    <property type="term" value="P:methylation"/>
    <property type="evidence" value="ECO:0007669"/>
    <property type="project" value="UniProtKB-KW"/>
</dbReference>
<dbReference type="Proteomes" id="UP001056209">
    <property type="component" value="Chromosome"/>
</dbReference>
<accession>A0A9Q8TX25</accession>
<keyword evidence="3" id="KW-0949">S-adenosyl-L-methionine</keyword>
<evidence type="ECO:0000313" key="6">
    <source>
        <dbReference type="Proteomes" id="UP001056209"/>
    </source>
</evidence>
<gene>
    <name evidence="5" type="primary">prmB</name>
    <name evidence="5" type="ORF">M9393_00680</name>
</gene>
<keyword evidence="5" id="KW-0687">Ribonucleoprotein</keyword>
<keyword evidence="5" id="KW-0689">Ribosomal protein</keyword>
<dbReference type="AlphaFoldDB" id="A0A9Q8TX25"/>
<keyword evidence="1 5" id="KW-0489">Methyltransferase</keyword>
<dbReference type="InterPro" id="IPR002052">
    <property type="entry name" value="DNA_methylase_N6_adenine_CS"/>
</dbReference>
<dbReference type="NCBIfam" id="TIGR00536">
    <property type="entry name" value="hemK_fam"/>
    <property type="match status" value="1"/>
</dbReference>
<dbReference type="InterPro" id="IPR004556">
    <property type="entry name" value="HemK-like"/>
</dbReference>
<dbReference type="RefSeq" id="WP_250248706.1">
    <property type="nucleotide sequence ID" value="NZ_CP097753.1"/>
</dbReference>
<dbReference type="SUPFAM" id="SSF53335">
    <property type="entry name" value="S-adenosyl-L-methionine-dependent methyltransferases"/>
    <property type="match status" value="1"/>
</dbReference>
<protein>
    <submittedName>
        <fullName evidence="5">50S ribosomal protein L3 N(5)-glutamine methyltransferase</fullName>
        <ecNumber evidence="5">2.1.1.298</ecNumber>
    </submittedName>
</protein>
<feature type="domain" description="Methyltransferase small" evidence="4">
    <location>
        <begin position="131"/>
        <end position="213"/>
    </location>
</feature>
<evidence type="ECO:0000256" key="3">
    <source>
        <dbReference type="ARBA" id="ARBA00022691"/>
    </source>
</evidence>
<dbReference type="GO" id="GO:0003676">
    <property type="term" value="F:nucleic acid binding"/>
    <property type="evidence" value="ECO:0007669"/>
    <property type="project" value="InterPro"/>
</dbReference>
<dbReference type="PROSITE" id="PS00092">
    <property type="entry name" value="N6_MTASE"/>
    <property type="match status" value="1"/>
</dbReference>
<dbReference type="Gene3D" id="3.40.50.150">
    <property type="entry name" value="Vaccinia Virus protein VP39"/>
    <property type="match status" value="1"/>
</dbReference>
<dbReference type="InterPro" id="IPR017127">
    <property type="entry name" value="Ribosome_uL3_MTase"/>
</dbReference>
<dbReference type="InterPro" id="IPR007848">
    <property type="entry name" value="Small_mtfrase_dom"/>
</dbReference>
<dbReference type="InterPro" id="IPR029063">
    <property type="entry name" value="SAM-dependent_MTases_sf"/>
</dbReference>
<dbReference type="EC" id="2.1.1.298" evidence="5"/>
<dbReference type="EMBL" id="CP097753">
    <property type="protein sequence ID" value="URJ28275.1"/>
    <property type="molecule type" value="Genomic_DNA"/>
</dbReference>
<dbReference type="GO" id="GO:0036009">
    <property type="term" value="F:protein-glutamine N-methyltransferase activity"/>
    <property type="evidence" value="ECO:0007669"/>
    <property type="project" value="InterPro"/>
</dbReference>
<dbReference type="PANTHER" id="PTHR47806">
    <property type="entry name" value="50S RIBOSOMAL PROTEIN L3 GLUTAMINE METHYLTRANSFERASE"/>
    <property type="match status" value="1"/>
</dbReference>
<dbReference type="PANTHER" id="PTHR47806:SF1">
    <property type="entry name" value="RIBOSOMAL PROTEIN UL3 GLUTAMINE METHYLTRANSFERASE"/>
    <property type="match status" value="1"/>
</dbReference>
<dbReference type="Pfam" id="PF05175">
    <property type="entry name" value="MTS"/>
    <property type="match status" value="1"/>
</dbReference>
<reference evidence="5" key="1">
    <citation type="submission" date="2022-05" db="EMBL/GenBank/DDBJ databases">
        <title>Impact of host demography and evolutionary history on endosymbiont molecular evolution: a test in carpenter ants (Genus Camponotus) and their Blochmannia endosymbionts.</title>
        <authorList>
            <person name="Manthey J.D."/>
            <person name="Giron J.C."/>
            <person name="Hruska J.P."/>
        </authorList>
    </citation>
    <scope>NUCLEOTIDE SEQUENCE</scope>
    <source>
        <strain evidence="5">C-039</strain>
    </source>
</reference>
<evidence type="ECO:0000259" key="4">
    <source>
        <dbReference type="Pfam" id="PF05175"/>
    </source>
</evidence>
<dbReference type="GO" id="GO:0005829">
    <property type="term" value="C:cytosol"/>
    <property type="evidence" value="ECO:0007669"/>
    <property type="project" value="TreeGrafter"/>
</dbReference>
<organism evidence="5 6">
    <name type="scientific">Candidatus Blochmannia vicinus</name>
    <name type="common">nom. nud.</name>
    <dbReference type="NCBI Taxonomy" id="251540"/>
    <lineage>
        <taxon>Bacteria</taxon>
        <taxon>Pseudomonadati</taxon>
        <taxon>Pseudomonadota</taxon>
        <taxon>Gammaproteobacteria</taxon>
        <taxon>Enterobacterales</taxon>
        <taxon>Enterobacteriaceae</taxon>
        <taxon>ant endosymbionts</taxon>
        <taxon>Candidatus Blochmanniella</taxon>
    </lineage>
</organism>
<dbReference type="CDD" id="cd02440">
    <property type="entry name" value="AdoMet_MTases"/>
    <property type="match status" value="1"/>
</dbReference>
<evidence type="ECO:0000256" key="1">
    <source>
        <dbReference type="ARBA" id="ARBA00022603"/>
    </source>
</evidence>
<dbReference type="NCBIfam" id="TIGR03533">
    <property type="entry name" value="L3_gln_methyl"/>
    <property type="match status" value="1"/>
</dbReference>
<dbReference type="GO" id="GO:0005840">
    <property type="term" value="C:ribosome"/>
    <property type="evidence" value="ECO:0007669"/>
    <property type="project" value="UniProtKB-KW"/>
</dbReference>
<sequence length="306" mass="35402">MNNTTKKILTEMHTILDMLRWGSSQFNANPIFYGHGTNNFWDETLHLILPSLNLPINIPTEIYQARLTKKERANIIKLVYHRIDKRIPVPYLTHKAWFCGLEFYVDKRVFIPRSPIGELITSYFHNLLPQYPYRILDIGTGSGCIAIATAIIYPKSEVDAVDISIDALKVAEHNIKLYNLENRVVPIYSDLFKNLEKIKYDLIITNPPYVNNSYIYKLPREFRYEPVISLSAGNNGLKIIQKILINVVHHLNTNGIFICEVGRAKMALIKCFPNIPFRWLQLYHGGEGVFMLTYKQLLSFNNNCII</sequence>
<dbReference type="PIRSF" id="PIRSF037167">
    <property type="entry name" value="Mtase_YfcB_prd"/>
    <property type="match status" value="1"/>
</dbReference>
<evidence type="ECO:0000256" key="2">
    <source>
        <dbReference type="ARBA" id="ARBA00022679"/>
    </source>
</evidence>
<name>A0A9Q8TX25_9ENTR</name>
<proteinExistence type="predicted"/>
<evidence type="ECO:0000313" key="5">
    <source>
        <dbReference type="EMBL" id="URJ28275.1"/>
    </source>
</evidence>